<evidence type="ECO:0000313" key="4">
    <source>
        <dbReference type="Proteomes" id="UP000034681"/>
    </source>
</evidence>
<dbReference type="STRING" id="317619.GCA_000332315_03691"/>
<dbReference type="RefSeq" id="WP_017713874.1">
    <property type="nucleotide sequence ID" value="NZ_KB235941.1"/>
</dbReference>
<evidence type="ECO:0000256" key="1">
    <source>
        <dbReference type="SAM" id="MobiDB-lite"/>
    </source>
</evidence>
<evidence type="ECO:0000313" key="3">
    <source>
        <dbReference type="EMBL" id="KKJ01667.1"/>
    </source>
</evidence>
<dbReference type="AlphaFoldDB" id="A0A0M2Q501"/>
<sequence length="708" mass="79936">MEIITRENFPEKWAQTQNNLAIAYKNRIRGDRADNLKRAIAGYRAALTLRTPTTTPLDCLQTGRNLGNLGFQEGSQQMGDKTGWELALEGYQVAMEAVEQSRAWATSEQRRQEVVRESIGVYENLIQAAINLGNLPLALQTVERSRSKRLADLLAVGDLYADGQIPPDIRQWYQQLQASRQTQAQLHQEHPDLPEDNPAREAYATRSPRASIATQQLQAAEAAERQAWEALYNFDHITAQLQKPQPLPDLAHLTALLPNPHTALLSIYTTTTHTHVLVLRQPTPSPGDLGQWVTCHTCASDSKNDTEDDNTKKDNTKNDLQSWLLDHWVNPYITINQGETKEERQQRRDQWHQAMAPRLQELAQRLQLNTLIHQHLQGITDLILIPHLFLHQIPFDLIPIATPSSSSSPLPQGEGPGVRAYLGDRFRIHYAPSSQILGLCQSRSQQEPSTLGIVENTTSDLLYTPLECEWVAQTWNVQPQHRLQGAAATPHSYRELLTQVQALLSSHHATSRADDPLASHLLLANGQKVTLRDLLSPLWRFPQLLEVFLSCCETGLSFAAYRDKTGDLNREQLDEPLSLGTGFLIAGARSVISSHWAVSDLTTTLFSRQYHQARHGGSDRLTALHQARHALRTTPQQEWLDRLTADQKLAYQTLQQLLNTKDPNTSAAQARYQQIGEIRTWLRENFQPADIPFQNYRDWGAFYCLGLP</sequence>
<dbReference type="eggNOG" id="COG4995">
    <property type="taxonomic scope" value="Bacteria"/>
</dbReference>
<dbReference type="InterPro" id="IPR024983">
    <property type="entry name" value="CHAT_dom"/>
</dbReference>
<dbReference type="Proteomes" id="UP000034681">
    <property type="component" value="Unassembled WGS sequence"/>
</dbReference>
<proteinExistence type="predicted"/>
<dbReference type="eggNOG" id="COG0457">
    <property type="taxonomic scope" value="Bacteria"/>
</dbReference>
<keyword evidence="4" id="KW-1185">Reference proteome</keyword>
<dbReference type="EMBL" id="AJTX02000002">
    <property type="protein sequence ID" value="KKJ01667.1"/>
    <property type="molecule type" value="Genomic_DNA"/>
</dbReference>
<evidence type="ECO:0000259" key="2">
    <source>
        <dbReference type="Pfam" id="PF12770"/>
    </source>
</evidence>
<gene>
    <name evidence="3" type="ORF">PROH_02540</name>
</gene>
<name>A0A0M2Q501_PROHO</name>
<reference evidence="3" key="1">
    <citation type="submission" date="2012-04" db="EMBL/GenBank/DDBJ databases">
        <authorList>
            <person name="Borisov I.G."/>
            <person name="Ivanikova N.V."/>
            <person name="Pinevich A.V."/>
        </authorList>
    </citation>
    <scope>NUCLEOTIDE SEQUENCE</scope>
    <source>
        <strain evidence="3">CALU 1027</strain>
    </source>
</reference>
<dbReference type="Pfam" id="PF12770">
    <property type="entry name" value="CHAT"/>
    <property type="match status" value="1"/>
</dbReference>
<feature type="domain" description="CHAT" evidence="2">
    <location>
        <begin position="359"/>
        <end position="706"/>
    </location>
</feature>
<protein>
    <recommendedName>
        <fullName evidence="2">CHAT domain-containing protein</fullName>
    </recommendedName>
</protein>
<organism evidence="3 4">
    <name type="scientific">Prochlorothrix hollandica PCC 9006 = CALU 1027</name>
    <dbReference type="NCBI Taxonomy" id="317619"/>
    <lineage>
        <taxon>Bacteria</taxon>
        <taxon>Bacillati</taxon>
        <taxon>Cyanobacteriota</taxon>
        <taxon>Cyanophyceae</taxon>
        <taxon>Prochlorotrichales</taxon>
        <taxon>Prochlorotrichaceae</taxon>
        <taxon>Prochlorothrix</taxon>
    </lineage>
</organism>
<accession>A0A0M2Q501</accession>
<comment type="caution">
    <text evidence="3">The sequence shown here is derived from an EMBL/GenBank/DDBJ whole genome shotgun (WGS) entry which is preliminary data.</text>
</comment>
<feature type="region of interest" description="Disordered" evidence="1">
    <location>
        <begin position="180"/>
        <end position="199"/>
    </location>
</feature>
<feature type="compositionally biased region" description="Basic and acidic residues" evidence="1">
    <location>
        <begin position="187"/>
        <end position="199"/>
    </location>
</feature>